<feature type="region of interest" description="Disordered" evidence="4">
    <location>
        <begin position="201"/>
        <end position="503"/>
    </location>
</feature>
<feature type="transmembrane region" description="Helical" evidence="5">
    <location>
        <begin position="670"/>
        <end position="691"/>
    </location>
</feature>
<feature type="compositionally biased region" description="Basic and acidic residues" evidence="4">
    <location>
        <begin position="486"/>
        <end position="503"/>
    </location>
</feature>
<protein>
    <submittedName>
        <fullName evidence="7">Serine/threonine protein kinase</fullName>
    </submittedName>
</protein>
<dbReference type="InterPro" id="IPR000719">
    <property type="entry name" value="Prot_kinase_dom"/>
</dbReference>
<dbReference type="SMART" id="SM00220">
    <property type="entry name" value="S_TKc"/>
    <property type="match status" value="1"/>
</dbReference>
<dbReference type="Proteomes" id="UP000268652">
    <property type="component" value="Unassembled WGS sequence"/>
</dbReference>
<keyword evidence="5" id="KW-0472">Membrane</keyword>
<keyword evidence="7" id="KW-0723">Serine/threonine-protein kinase</keyword>
<evidence type="ECO:0000256" key="3">
    <source>
        <dbReference type="ARBA" id="ARBA00022840"/>
    </source>
</evidence>
<dbReference type="AlphaFoldDB" id="A0A3A9W4A7"/>
<sequence>MESYAGRLLADRYRLPRTPSDEFELIESRAFDTASGQEVLVRQVPLPEVVEAETLDEVGRARPAVVRGGSERATRQPDDPVVRRAVEAAAAAARLPDHPRLDQVFDVFVQGDGLWIVSELVPARPLAAMLAEERLGPFRAAEVAADVLAALRIVHAQGWTHRNVTARTVLICEDGRAVLTGLAAGAAEEVLCGYDPLPSDVPDTFAAGPRAPQQQAPPPQAPPQGGPLPPHMPPQSEALQRPQPGPAQGPPLPPGAETPGQLAARVREQGGLPPGFQPREPVQGPSRGEPWGTEPAAPSGPSGASGAGPRGGPVPDAYRRWDTGAVPRVEDGGQEPPPHPGGDGTSGFVARMRQQGGGSGPETGERLPASWDFEGGAAPERGARPPTAAERAARSGAIAAYRAGTQAGAAQRAGTGPTELPGAGRPTHPVRTGWEPTPRQAPPPQRQPQQPQAGPPAQPPSTVSIQVPAGAPAPSTVSVPMPGAGGDDRYRGPDSARAAERARQARIATVGAVTERWAPEQAGPVYANWRLAPPVGPPADFWALGALLFRAVQGYPPYPEESAAELTQAVCAEQPAFAEDCGALRPIIESLLRQDPTERLSAEELRGWLRSLLRSAPEPEVGRRTVTAPPALEPGRPADPRRLPIVRRRGELVGPRRRPRQRGEHSPRRLGRALLTLVLLGMAGAIAYVMAFMTDNERTDEGGSAPPGPESQEPAGRESPPAEEREPSPSADPTEGATDPSPAEEDSEPAPPPAGFMETQDAEGFSATVPEGWERQGPNGDGQIVYSGEGLRLLFVPGRDSAAEVAAEPTDYQLSDQRELDPYRAYQYRSSTGLYEDYEDGISWAQGIFDWRDDGGERTAFNRALLIDGLYHVVYVEGPAEQRERLDEIYTAAAESYRP</sequence>
<evidence type="ECO:0000313" key="9">
    <source>
        <dbReference type="Proteomes" id="UP000268652"/>
    </source>
</evidence>
<comment type="caution">
    <text evidence="7">The sequence shown here is derived from an EMBL/GenBank/DDBJ whole genome shotgun (WGS) entry which is preliminary data.</text>
</comment>
<name>A0A3A9W4A7_9ACTN</name>
<keyword evidence="5" id="KW-0812">Transmembrane</keyword>
<dbReference type="SUPFAM" id="SSF56112">
    <property type="entry name" value="Protein kinase-like (PK-like)"/>
    <property type="match status" value="1"/>
</dbReference>
<keyword evidence="7" id="KW-0808">Transferase</keyword>
<proteinExistence type="inferred from homology"/>
<feature type="compositionally biased region" description="Pro residues" evidence="4">
    <location>
        <begin position="215"/>
        <end position="233"/>
    </location>
</feature>
<dbReference type="GO" id="GO:0005524">
    <property type="term" value="F:ATP binding"/>
    <property type="evidence" value="ECO:0007669"/>
    <property type="project" value="UniProtKB-KW"/>
</dbReference>
<keyword evidence="7" id="KW-0418">Kinase</keyword>
<keyword evidence="9" id="KW-1185">Reference proteome</keyword>
<feature type="region of interest" description="Disordered" evidence="4">
    <location>
        <begin position="619"/>
        <end position="667"/>
    </location>
</feature>
<dbReference type="EMBL" id="RBDX01000012">
    <property type="protein sequence ID" value="RKN08071.1"/>
    <property type="molecule type" value="Genomic_DNA"/>
</dbReference>
<keyword evidence="3" id="KW-0067">ATP-binding</keyword>
<dbReference type="Gene3D" id="1.10.510.10">
    <property type="entry name" value="Transferase(Phosphotransferase) domain 1"/>
    <property type="match status" value="2"/>
</dbReference>
<evidence type="ECO:0000256" key="5">
    <source>
        <dbReference type="SAM" id="Phobius"/>
    </source>
</evidence>
<reference evidence="9 10" key="1">
    <citation type="submission" date="2018-09" db="EMBL/GenBank/DDBJ databases">
        <title>Streptomyces sp. nov. DS1-2, an endophytic actinomycete isolated from roots of Dendrobium scabrilingue.</title>
        <authorList>
            <person name="Kuncharoen N."/>
            <person name="Kudo T."/>
            <person name="Ohkuma M."/>
            <person name="Yuki M."/>
            <person name="Tanasupawat S."/>
        </authorList>
    </citation>
    <scope>NUCLEOTIDE SEQUENCE [LARGE SCALE GENOMIC DNA]</scope>
    <source>
        <strain evidence="7 10">AZ1-7</strain>
        <strain evidence="8 9">DS1-2</strain>
    </source>
</reference>
<keyword evidence="2" id="KW-0547">Nucleotide-binding</keyword>
<dbReference type="PANTHER" id="PTHR45832">
    <property type="entry name" value="SERINE/THREONINE-PROTEIN KINASE SAMKA-RELATED-RELATED"/>
    <property type="match status" value="1"/>
</dbReference>
<feature type="region of interest" description="Disordered" evidence="4">
    <location>
        <begin position="697"/>
        <end position="759"/>
    </location>
</feature>
<evidence type="ECO:0000259" key="6">
    <source>
        <dbReference type="PROSITE" id="PS50011"/>
    </source>
</evidence>
<dbReference type="Gene3D" id="3.30.200.20">
    <property type="entry name" value="Phosphorylase Kinase, domain 1"/>
    <property type="match status" value="1"/>
</dbReference>
<accession>A0A3A9W4A7</accession>
<keyword evidence="5" id="KW-1133">Transmembrane helix</keyword>
<evidence type="ECO:0000313" key="8">
    <source>
        <dbReference type="EMBL" id="RKN20426.1"/>
    </source>
</evidence>
<evidence type="ECO:0000313" key="7">
    <source>
        <dbReference type="EMBL" id="RKN08071.1"/>
    </source>
</evidence>
<dbReference type="Proteomes" id="UP000275024">
    <property type="component" value="Unassembled WGS sequence"/>
</dbReference>
<dbReference type="EMBL" id="RBDY01000013">
    <property type="protein sequence ID" value="RKN20426.1"/>
    <property type="molecule type" value="Genomic_DNA"/>
</dbReference>
<evidence type="ECO:0000313" key="10">
    <source>
        <dbReference type="Proteomes" id="UP000275024"/>
    </source>
</evidence>
<dbReference type="InterPro" id="IPR051931">
    <property type="entry name" value="PAK3-like"/>
</dbReference>
<organism evidence="7 10">
    <name type="scientific">Streptomyces radicis</name>
    <dbReference type="NCBI Taxonomy" id="1750517"/>
    <lineage>
        <taxon>Bacteria</taxon>
        <taxon>Bacillati</taxon>
        <taxon>Actinomycetota</taxon>
        <taxon>Actinomycetes</taxon>
        <taxon>Kitasatosporales</taxon>
        <taxon>Streptomycetaceae</taxon>
        <taxon>Streptomyces</taxon>
    </lineage>
</organism>
<feature type="compositionally biased region" description="Low complexity" evidence="4">
    <location>
        <begin position="374"/>
        <end position="416"/>
    </location>
</feature>
<dbReference type="PANTHER" id="PTHR45832:SF22">
    <property type="entry name" value="SERINE_THREONINE-PROTEIN KINASE SAMKA-RELATED"/>
    <property type="match status" value="1"/>
</dbReference>
<dbReference type="GO" id="GO:0004674">
    <property type="term" value="F:protein serine/threonine kinase activity"/>
    <property type="evidence" value="ECO:0007669"/>
    <property type="project" value="UniProtKB-KW"/>
</dbReference>
<gene>
    <name evidence="8" type="ORF">D7318_18095</name>
    <name evidence="7" type="ORF">D7319_16235</name>
</gene>
<evidence type="ECO:0000256" key="1">
    <source>
        <dbReference type="ARBA" id="ARBA00008874"/>
    </source>
</evidence>
<evidence type="ECO:0000256" key="2">
    <source>
        <dbReference type="ARBA" id="ARBA00022741"/>
    </source>
</evidence>
<dbReference type="OrthoDB" id="3870120at2"/>
<dbReference type="PROSITE" id="PS50011">
    <property type="entry name" value="PROTEIN_KINASE_DOM"/>
    <property type="match status" value="1"/>
</dbReference>
<feature type="compositionally biased region" description="Pro residues" evidence="4">
    <location>
        <begin position="243"/>
        <end position="256"/>
    </location>
</feature>
<comment type="similarity">
    <text evidence="1">Belongs to the protein kinase superfamily. STE Ser/Thr protein kinase family. STE20 subfamily.</text>
</comment>
<dbReference type="InterPro" id="IPR011009">
    <property type="entry name" value="Kinase-like_dom_sf"/>
</dbReference>
<evidence type="ECO:0000256" key="4">
    <source>
        <dbReference type="SAM" id="MobiDB-lite"/>
    </source>
</evidence>
<feature type="domain" description="Protein kinase" evidence="6">
    <location>
        <begin position="1"/>
        <end position="609"/>
    </location>
</feature>